<organism evidence="1 2">
    <name type="scientific">Andreprevotia lacus DSM 23236</name>
    <dbReference type="NCBI Taxonomy" id="1121001"/>
    <lineage>
        <taxon>Bacteria</taxon>
        <taxon>Pseudomonadati</taxon>
        <taxon>Pseudomonadota</taxon>
        <taxon>Betaproteobacteria</taxon>
        <taxon>Neisseriales</taxon>
        <taxon>Chitinibacteraceae</taxon>
        <taxon>Andreprevotia</taxon>
    </lineage>
</organism>
<dbReference type="Proteomes" id="UP000192761">
    <property type="component" value="Unassembled WGS sequence"/>
</dbReference>
<reference evidence="1 2" key="1">
    <citation type="submission" date="2017-04" db="EMBL/GenBank/DDBJ databases">
        <authorList>
            <person name="Afonso C.L."/>
            <person name="Miller P.J."/>
            <person name="Scott M.A."/>
            <person name="Spackman E."/>
            <person name="Goraichik I."/>
            <person name="Dimitrov K.M."/>
            <person name="Suarez D.L."/>
            <person name="Swayne D.E."/>
        </authorList>
    </citation>
    <scope>NUCLEOTIDE SEQUENCE [LARGE SCALE GENOMIC DNA]</scope>
    <source>
        <strain evidence="1 2">DSM 23236</strain>
    </source>
</reference>
<accession>A0A1W1XH43</accession>
<evidence type="ECO:0000313" key="1">
    <source>
        <dbReference type="EMBL" id="SMC22831.1"/>
    </source>
</evidence>
<keyword evidence="2" id="KW-1185">Reference proteome</keyword>
<sequence>MYKNADVSWGGFQPVGQTLEEVHQAFKYGKAEKRLLPAGMKICRLHGFSQLAPGTVDSTLLTAWWSPYDAYDWDAGIQERRKLASHFGVSTRELSRIVMAVKEDWNSLAYLWVATLTQPINVFFGIVAGQARSGGGTMRRDASVEKSGGTSRLAGNNAQFYIPNLLFSDIRDSQFLPL</sequence>
<dbReference type="STRING" id="1121001.SAMN02745857_01482"/>
<dbReference type="AlphaFoldDB" id="A0A1W1XH43"/>
<gene>
    <name evidence="1" type="ORF">SAMN02745857_01482</name>
</gene>
<proteinExistence type="predicted"/>
<dbReference type="RefSeq" id="WP_084090150.1">
    <property type="nucleotide sequence ID" value="NZ_FWXD01000007.1"/>
</dbReference>
<dbReference type="OrthoDB" id="9179413at2"/>
<dbReference type="EMBL" id="FWXD01000007">
    <property type="protein sequence ID" value="SMC22831.1"/>
    <property type="molecule type" value="Genomic_DNA"/>
</dbReference>
<protein>
    <submittedName>
        <fullName evidence="1">Uncharacterized protein</fullName>
    </submittedName>
</protein>
<evidence type="ECO:0000313" key="2">
    <source>
        <dbReference type="Proteomes" id="UP000192761"/>
    </source>
</evidence>
<name>A0A1W1XH43_9NEIS</name>